<comment type="subcellular location">
    <subcellularLocation>
        <location evidence="1">Membrane</location>
    </subcellularLocation>
</comment>
<feature type="binding site" description="axial binding residue" evidence="8">
    <location>
        <position position="177"/>
    </location>
    <ligand>
        <name>heme b</name>
        <dbReference type="ChEBI" id="CHEBI:60344"/>
        <label>bD</label>
    </ligand>
    <ligandPart>
        <name>Fe</name>
        <dbReference type="ChEBI" id="CHEBI:18248"/>
    </ligandPart>
</feature>
<sequence length="261" mass="29723">MERLIENDNVKKSRIPARLDLAQSGTGLVLGLFMWVHMMLVASILLGKGSFNFVAKFMELSFLSSTGEGFPAAVFFAVLGVFTLFIIHALLGVRKFPISWKQHAIIRQQMGMMKHDDTNLWYIQVVTAFIMFFLGSVHLFIMLTHPGQIDPYLSADRVISSNMWPLYLILLFAVELHGTIGLYRLCMKWGWFTGDDYRASREKLKMWKKRLTIFFLTVGLLALLVFSIIGIRHKDQAGERYMPHATVEAVDAAPADEQDTE</sequence>
<dbReference type="STRING" id="1121400.SAMN02746065_1162"/>
<dbReference type="InterPro" id="IPR000701">
    <property type="entry name" value="SuccDH_FuR_B_TM-su"/>
</dbReference>
<dbReference type="CDD" id="cd00581">
    <property type="entry name" value="QFR_TypeB_TM"/>
    <property type="match status" value="1"/>
</dbReference>
<keyword evidence="7 9" id="KW-0472">Membrane</keyword>
<dbReference type="GO" id="GO:0046872">
    <property type="term" value="F:metal ion binding"/>
    <property type="evidence" value="ECO:0007669"/>
    <property type="project" value="UniProtKB-KW"/>
</dbReference>
<evidence type="ECO:0000313" key="11">
    <source>
        <dbReference type="Proteomes" id="UP000192418"/>
    </source>
</evidence>
<dbReference type="InterPro" id="IPR004224">
    <property type="entry name" value="Fum_red_B_TM"/>
</dbReference>
<evidence type="ECO:0000256" key="7">
    <source>
        <dbReference type="ARBA" id="ARBA00023136"/>
    </source>
</evidence>
<feature type="transmembrane region" description="Helical" evidence="9">
    <location>
        <begin position="21"/>
        <end position="46"/>
    </location>
</feature>
<evidence type="ECO:0000256" key="8">
    <source>
        <dbReference type="PIRSR" id="PIRSR000177-1"/>
    </source>
</evidence>
<proteinExistence type="predicted"/>
<feature type="transmembrane region" description="Helical" evidence="9">
    <location>
        <begin position="120"/>
        <end position="144"/>
    </location>
</feature>
<accession>A0A1W2D877</accession>
<dbReference type="OrthoDB" id="5345350at2"/>
<dbReference type="Gene3D" id="1.20.1300.10">
    <property type="entry name" value="Fumarate reductase/succinate dehydrogenase, transmembrane subunit"/>
    <property type="match status" value="1"/>
</dbReference>
<dbReference type="RefSeq" id="WP_084070089.1">
    <property type="nucleotide sequence ID" value="NZ_FWXY01000016.1"/>
</dbReference>
<keyword evidence="2 8" id="KW-0349">Heme</keyword>
<dbReference type="GO" id="GO:0016020">
    <property type="term" value="C:membrane"/>
    <property type="evidence" value="ECO:0007669"/>
    <property type="project" value="UniProtKB-SubCell"/>
</dbReference>
<name>A0A1W2D877_9BACT</name>
<protein>
    <submittedName>
        <fullName evidence="10">Succinate dehydrogenase subunit C</fullName>
    </submittedName>
</protein>
<feature type="binding site" description="axial binding residue" evidence="8">
    <location>
        <position position="37"/>
    </location>
    <ligand>
        <name>heme b</name>
        <dbReference type="ChEBI" id="CHEBI:60344"/>
        <label>bD</label>
    </ligand>
    <ligandPart>
        <name>Fe</name>
        <dbReference type="ChEBI" id="CHEBI:18248"/>
    </ligandPart>
</feature>
<evidence type="ECO:0000256" key="6">
    <source>
        <dbReference type="ARBA" id="ARBA00023004"/>
    </source>
</evidence>
<keyword evidence="5 9" id="KW-1133">Transmembrane helix</keyword>
<evidence type="ECO:0000256" key="9">
    <source>
        <dbReference type="SAM" id="Phobius"/>
    </source>
</evidence>
<evidence type="ECO:0000256" key="3">
    <source>
        <dbReference type="ARBA" id="ARBA00022692"/>
    </source>
</evidence>
<feature type="binding site" description="axial binding residue" evidence="8">
    <location>
        <position position="88"/>
    </location>
    <ligand>
        <name>heme b</name>
        <dbReference type="ChEBI" id="CHEBI:60344"/>
        <label>bD</label>
    </ligand>
    <ligandPart>
        <name>Fe</name>
        <dbReference type="ChEBI" id="CHEBI:18248"/>
    </ligandPart>
</feature>
<organism evidence="10 11">
    <name type="scientific">Desulfocicer vacuolatum DSM 3385</name>
    <dbReference type="NCBI Taxonomy" id="1121400"/>
    <lineage>
        <taxon>Bacteria</taxon>
        <taxon>Pseudomonadati</taxon>
        <taxon>Thermodesulfobacteriota</taxon>
        <taxon>Desulfobacteria</taxon>
        <taxon>Desulfobacterales</taxon>
        <taxon>Desulfobacteraceae</taxon>
        <taxon>Desulfocicer</taxon>
    </lineage>
</organism>
<evidence type="ECO:0000256" key="2">
    <source>
        <dbReference type="ARBA" id="ARBA00022617"/>
    </source>
</evidence>
<keyword evidence="3 9" id="KW-0812">Transmembrane</keyword>
<keyword evidence="6 8" id="KW-0408">Iron</keyword>
<dbReference type="PIRSF" id="PIRSF000177">
    <property type="entry name" value="Fumar_rd_cyt_b"/>
    <property type="match status" value="1"/>
</dbReference>
<evidence type="ECO:0000256" key="4">
    <source>
        <dbReference type="ARBA" id="ARBA00022723"/>
    </source>
</evidence>
<dbReference type="Proteomes" id="UP000192418">
    <property type="component" value="Unassembled WGS sequence"/>
</dbReference>
<reference evidence="10 11" key="1">
    <citation type="submission" date="2017-04" db="EMBL/GenBank/DDBJ databases">
        <authorList>
            <person name="Afonso C.L."/>
            <person name="Miller P.J."/>
            <person name="Scott M.A."/>
            <person name="Spackman E."/>
            <person name="Goraichik I."/>
            <person name="Dimitrov K.M."/>
            <person name="Suarez D.L."/>
            <person name="Swayne D.E."/>
        </authorList>
    </citation>
    <scope>NUCLEOTIDE SEQUENCE [LARGE SCALE GENOMIC DNA]</scope>
    <source>
        <strain evidence="10 11">DSM 3385</strain>
    </source>
</reference>
<evidence type="ECO:0000256" key="1">
    <source>
        <dbReference type="ARBA" id="ARBA00004370"/>
    </source>
</evidence>
<dbReference type="Pfam" id="PF01127">
    <property type="entry name" value="Sdh_cyt"/>
    <property type="match status" value="1"/>
</dbReference>
<feature type="transmembrane region" description="Helical" evidence="9">
    <location>
        <begin position="211"/>
        <end position="231"/>
    </location>
</feature>
<feature type="binding site" description="axial binding residue" evidence="8">
    <location>
        <position position="138"/>
    </location>
    <ligand>
        <name>heme b</name>
        <dbReference type="ChEBI" id="CHEBI:60344"/>
        <label>bD</label>
    </ligand>
    <ligandPart>
        <name>Fe</name>
        <dbReference type="ChEBI" id="CHEBI:18248"/>
    </ligandPart>
</feature>
<dbReference type="AlphaFoldDB" id="A0A1W2D877"/>
<keyword evidence="11" id="KW-1185">Reference proteome</keyword>
<keyword evidence="4 8" id="KW-0479">Metal-binding</keyword>
<dbReference type="EMBL" id="FWXY01000016">
    <property type="protein sequence ID" value="SMC93585.1"/>
    <property type="molecule type" value="Genomic_DNA"/>
</dbReference>
<dbReference type="GO" id="GO:0006099">
    <property type="term" value="P:tricarboxylic acid cycle"/>
    <property type="evidence" value="ECO:0007669"/>
    <property type="project" value="InterPro"/>
</dbReference>
<evidence type="ECO:0000256" key="5">
    <source>
        <dbReference type="ARBA" id="ARBA00022989"/>
    </source>
</evidence>
<feature type="transmembrane region" description="Helical" evidence="9">
    <location>
        <begin position="70"/>
        <end position="93"/>
    </location>
</feature>
<feature type="transmembrane region" description="Helical" evidence="9">
    <location>
        <begin position="164"/>
        <end position="183"/>
    </location>
</feature>
<dbReference type="NCBIfam" id="NF010072">
    <property type="entry name" value="PRK13553.1"/>
    <property type="match status" value="1"/>
</dbReference>
<dbReference type="SUPFAM" id="SSF81343">
    <property type="entry name" value="Fumarate reductase respiratory complex transmembrane subunits"/>
    <property type="match status" value="1"/>
</dbReference>
<gene>
    <name evidence="10" type="ORF">SAMN02746065_1162</name>
</gene>
<evidence type="ECO:0000313" key="10">
    <source>
        <dbReference type="EMBL" id="SMC93585.1"/>
    </source>
</evidence>
<dbReference type="InterPro" id="IPR034804">
    <property type="entry name" value="SQR/QFR_C/D"/>
</dbReference>